<feature type="chain" id="PRO_5045179174" evidence="1">
    <location>
        <begin position="25"/>
        <end position="145"/>
    </location>
</feature>
<protein>
    <submittedName>
        <fullName evidence="2">Cell wall-binding repeat-containing protein</fullName>
    </submittedName>
</protein>
<dbReference type="RefSeq" id="WP_373972106.1">
    <property type="nucleotide sequence ID" value="NZ_JBHDLJ010000007.1"/>
</dbReference>
<keyword evidence="1" id="KW-0732">Signal</keyword>
<evidence type="ECO:0000256" key="1">
    <source>
        <dbReference type="SAM" id="SignalP"/>
    </source>
</evidence>
<reference evidence="2 3" key="1">
    <citation type="submission" date="2024-09" db="EMBL/GenBank/DDBJ databases">
        <authorList>
            <person name="Salinas-Garcia M.A."/>
            <person name="Prieme A."/>
        </authorList>
    </citation>
    <scope>NUCLEOTIDE SEQUENCE [LARGE SCALE GENOMIC DNA]</scope>
    <source>
        <strain evidence="2 3">DSM 21081</strain>
    </source>
</reference>
<dbReference type="EMBL" id="JBHDLJ010000007">
    <property type="protein sequence ID" value="MFB0834931.1"/>
    <property type="molecule type" value="Genomic_DNA"/>
</dbReference>
<evidence type="ECO:0000313" key="3">
    <source>
        <dbReference type="Proteomes" id="UP001575652"/>
    </source>
</evidence>
<gene>
    <name evidence="2" type="ORF">ACETWP_10060</name>
</gene>
<dbReference type="Pfam" id="PF04122">
    <property type="entry name" value="CW_binding_2"/>
    <property type="match status" value="1"/>
</dbReference>
<sequence>MRKVPAILVLVLAAPLAVAGVAQANTGCQVWSGGGWLTGPCAAPTDIPVQRLAGKTRYDTAAAISAAHFQPGVDVVYLANGENTVDALAIGPVADGPVLLVPPTGSLPAGTAAELARLDPGSITVLGSAVAVSEDMLAQAIAAAR</sequence>
<keyword evidence="3" id="KW-1185">Reference proteome</keyword>
<comment type="caution">
    <text evidence="2">The sequence shown here is derived from an EMBL/GenBank/DDBJ whole genome shotgun (WGS) entry which is preliminary data.</text>
</comment>
<proteinExistence type="predicted"/>
<name>A0ABV4UMP7_9MICC</name>
<organism evidence="2 3">
    <name type="scientific">Arthrobacter halodurans</name>
    <dbReference type="NCBI Taxonomy" id="516699"/>
    <lineage>
        <taxon>Bacteria</taxon>
        <taxon>Bacillati</taxon>
        <taxon>Actinomycetota</taxon>
        <taxon>Actinomycetes</taxon>
        <taxon>Micrococcales</taxon>
        <taxon>Micrococcaceae</taxon>
        <taxon>Arthrobacter</taxon>
    </lineage>
</organism>
<feature type="signal peptide" evidence="1">
    <location>
        <begin position="1"/>
        <end position="24"/>
    </location>
</feature>
<accession>A0ABV4UMP7</accession>
<dbReference type="InterPro" id="IPR007253">
    <property type="entry name" value="Cell_wall-bd_2"/>
</dbReference>
<dbReference type="Proteomes" id="UP001575652">
    <property type="component" value="Unassembled WGS sequence"/>
</dbReference>
<evidence type="ECO:0000313" key="2">
    <source>
        <dbReference type="EMBL" id="MFB0834931.1"/>
    </source>
</evidence>